<dbReference type="PANTHER" id="PTHR46623">
    <property type="entry name" value="CARBOXYMETHYLENEBUTENOLIDASE-RELATED"/>
    <property type="match status" value="1"/>
</dbReference>
<dbReference type="EC" id="3.1.-.-" evidence="2"/>
<sequence>MYAIRQGSKRLVLLLHEIYGINGHMKSYAARFADLGYDAVVPDLLGGTGPFPYEQEKRAYQYFMEEIGFESAAENIEGTILQLRKEYEEIHLVGFSVGATVAWLCSGSADVESMIGFYGSRIRDFLDIDPRCRTLLIYGETEKSFDVRKMAARLDQDKVKSVLLAARHGFADAQSPHYEPLNCRKAWKAVEEFMKS</sequence>
<dbReference type="Gene3D" id="3.40.50.1820">
    <property type="entry name" value="alpha/beta hydrolase"/>
    <property type="match status" value="1"/>
</dbReference>
<dbReference type="Proteomes" id="UP001597273">
    <property type="component" value="Unassembled WGS sequence"/>
</dbReference>
<accession>A0ABW4QG23</accession>
<dbReference type="EMBL" id="JBHUFW010000004">
    <property type="protein sequence ID" value="MFD1862541.1"/>
    <property type="molecule type" value="Genomic_DNA"/>
</dbReference>
<dbReference type="SUPFAM" id="SSF53474">
    <property type="entry name" value="alpha/beta-Hydrolases"/>
    <property type="match status" value="1"/>
</dbReference>
<keyword evidence="2" id="KW-0378">Hydrolase</keyword>
<dbReference type="InterPro" id="IPR002925">
    <property type="entry name" value="Dienelactn_hydro"/>
</dbReference>
<keyword evidence="3" id="KW-1185">Reference proteome</keyword>
<organism evidence="2 3">
    <name type="scientific">Planococcus chinensis</name>
    <dbReference type="NCBI Taxonomy" id="272917"/>
    <lineage>
        <taxon>Bacteria</taxon>
        <taxon>Bacillati</taxon>
        <taxon>Bacillota</taxon>
        <taxon>Bacilli</taxon>
        <taxon>Bacillales</taxon>
        <taxon>Caryophanaceae</taxon>
        <taxon>Planococcus</taxon>
    </lineage>
</organism>
<evidence type="ECO:0000313" key="3">
    <source>
        <dbReference type="Proteomes" id="UP001597273"/>
    </source>
</evidence>
<comment type="caution">
    <text evidence="2">The sequence shown here is derived from an EMBL/GenBank/DDBJ whole genome shotgun (WGS) entry which is preliminary data.</text>
</comment>
<dbReference type="Pfam" id="PF01738">
    <property type="entry name" value="DLH"/>
    <property type="match status" value="1"/>
</dbReference>
<proteinExistence type="predicted"/>
<feature type="domain" description="Dienelactone hydrolase" evidence="1">
    <location>
        <begin position="9"/>
        <end position="195"/>
    </location>
</feature>
<dbReference type="PANTHER" id="PTHR46623:SF6">
    <property type="entry name" value="ALPHA_BETA-HYDROLASES SUPERFAMILY PROTEIN"/>
    <property type="match status" value="1"/>
</dbReference>
<dbReference type="GO" id="GO:0016787">
    <property type="term" value="F:hydrolase activity"/>
    <property type="evidence" value="ECO:0007669"/>
    <property type="project" value="UniProtKB-KW"/>
</dbReference>
<name>A0ABW4QG23_9BACL</name>
<evidence type="ECO:0000313" key="2">
    <source>
        <dbReference type="EMBL" id="MFD1862541.1"/>
    </source>
</evidence>
<reference evidence="3" key="1">
    <citation type="journal article" date="2019" name="Int. J. Syst. Evol. Microbiol.">
        <title>The Global Catalogue of Microorganisms (GCM) 10K type strain sequencing project: providing services to taxonomists for standard genome sequencing and annotation.</title>
        <authorList>
            <consortium name="The Broad Institute Genomics Platform"/>
            <consortium name="The Broad Institute Genome Sequencing Center for Infectious Disease"/>
            <person name="Wu L."/>
            <person name="Ma J."/>
        </authorList>
    </citation>
    <scope>NUCLEOTIDE SEQUENCE [LARGE SCALE GENOMIC DNA]</scope>
    <source>
        <strain evidence="3">CGMCC 1.15475</strain>
    </source>
</reference>
<gene>
    <name evidence="2" type="ORF">ACFSDB_06340</name>
</gene>
<protein>
    <submittedName>
        <fullName evidence="2">Dienelactone hydrolase family protein</fullName>
        <ecNumber evidence="2">3.1.-.-</ecNumber>
    </submittedName>
</protein>
<dbReference type="InterPro" id="IPR051049">
    <property type="entry name" value="Dienelactone_hydrolase-like"/>
</dbReference>
<dbReference type="InterPro" id="IPR029058">
    <property type="entry name" value="AB_hydrolase_fold"/>
</dbReference>
<dbReference type="RefSeq" id="WP_204892421.1">
    <property type="nucleotide sequence ID" value="NZ_JBHUFW010000004.1"/>
</dbReference>
<evidence type="ECO:0000259" key="1">
    <source>
        <dbReference type="Pfam" id="PF01738"/>
    </source>
</evidence>